<dbReference type="PANTHER" id="PTHR21180:SF32">
    <property type="entry name" value="ENDONUCLEASE_EXONUCLEASE_PHOSPHATASE FAMILY DOMAIN-CONTAINING PROTEIN 1"/>
    <property type="match status" value="1"/>
</dbReference>
<accession>A0ABS2EN81</accession>
<dbReference type="Gene3D" id="1.10.150.280">
    <property type="entry name" value="AF1531-like domain"/>
    <property type="match status" value="1"/>
</dbReference>
<dbReference type="InterPro" id="IPR010994">
    <property type="entry name" value="RuvA_2-like"/>
</dbReference>
<dbReference type="SUPFAM" id="SSF47781">
    <property type="entry name" value="RuvA domain 2-like"/>
    <property type="match status" value="1"/>
</dbReference>
<dbReference type="InterPro" id="IPR051675">
    <property type="entry name" value="Endo/Exo/Phosphatase_dom_1"/>
</dbReference>
<dbReference type="Pfam" id="PF10531">
    <property type="entry name" value="SLBB"/>
    <property type="match status" value="1"/>
</dbReference>
<reference evidence="4 5" key="1">
    <citation type="journal article" date="2021" name="Sci. Rep.">
        <title>The distribution of antibiotic resistance genes in chicken gut microbiota commensals.</title>
        <authorList>
            <person name="Juricova H."/>
            <person name="Matiasovicova J."/>
            <person name="Kubasova T."/>
            <person name="Cejkova D."/>
            <person name="Rychlik I."/>
        </authorList>
    </citation>
    <scope>NUCLEOTIDE SEQUENCE [LARGE SCALE GENOMIC DNA]</scope>
    <source>
        <strain evidence="4 5">An810</strain>
    </source>
</reference>
<dbReference type="Proteomes" id="UP000776629">
    <property type="component" value="Unassembled WGS sequence"/>
</dbReference>
<dbReference type="InterPro" id="IPR003583">
    <property type="entry name" value="Hlx-hairpin-Hlx_DNA-bd_motif"/>
</dbReference>
<evidence type="ECO:0000256" key="2">
    <source>
        <dbReference type="SAM" id="Phobius"/>
    </source>
</evidence>
<protein>
    <submittedName>
        <fullName evidence="4">Helix-hairpin-helix domain-containing protein</fullName>
    </submittedName>
</protein>
<organism evidence="4 5">
    <name type="scientific">Limosilactobacillus alvi</name>
    <dbReference type="NCBI Taxonomy" id="990412"/>
    <lineage>
        <taxon>Bacteria</taxon>
        <taxon>Bacillati</taxon>
        <taxon>Bacillota</taxon>
        <taxon>Bacilli</taxon>
        <taxon>Lactobacillales</taxon>
        <taxon>Lactobacillaceae</taxon>
        <taxon>Limosilactobacillus</taxon>
    </lineage>
</organism>
<dbReference type="NCBIfam" id="TIGR00426">
    <property type="entry name" value="competence protein ComEA helix-hairpin-helix repeat region"/>
    <property type="match status" value="1"/>
</dbReference>
<feature type="domain" description="Helix-hairpin-helix DNA-binding motif class 1" evidence="3">
    <location>
        <begin position="192"/>
        <end position="211"/>
    </location>
</feature>
<proteinExistence type="predicted"/>
<dbReference type="PANTHER" id="PTHR21180">
    <property type="entry name" value="ENDONUCLEASE/EXONUCLEASE/PHOSPHATASE FAMILY DOMAIN-CONTAINING PROTEIN 1"/>
    <property type="match status" value="1"/>
</dbReference>
<dbReference type="InterPro" id="IPR019554">
    <property type="entry name" value="Soluble_ligand-bd"/>
</dbReference>
<dbReference type="InterPro" id="IPR004509">
    <property type="entry name" value="Competence_ComEA_HhH"/>
</dbReference>
<evidence type="ECO:0000259" key="3">
    <source>
        <dbReference type="SMART" id="SM00278"/>
    </source>
</evidence>
<sequence length="214" mass="23175">MEQLLAKLRELWEMHRKEVIIGIISIIFGGYYWYQHQGMNANLATNNAVNQTSQVKSIASSATPTGKVTVDIKGAVNKPGVYTLPKTSRVQEAVTAAGGQTSQADMHQVNLAKELMDQQVVYIPVQGEQLSGVTTASATGLDGSTDSSGSQPKINLNQATKDDLLKISGIGDKKADKIIEYRQSHGQFKTIDELKNVDGFGEKTVAKLKEQLAV</sequence>
<evidence type="ECO:0000313" key="5">
    <source>
        <dbReference type="Proteomes" id="UP000776629"/>
    </source>
</evidence>
<keyword evidence="5" id="KW-1185">Reference proteome</keyword>
<dbReference type="Pfam" id="PF12836">
    <property type="entry name" value="HHH_3"/>
    <property type="match status" value="1"/>
</dbReference>
<evidence type="ECO:0000256" key="1">
    <source>
        <dbReference type="SAM" id="MobiDB-lite"/>
    </source>
</evidence>
<dbReference type="SMART" id="SM00278">
    <property type="entry name" value="HhH1"/>
    <property type="match status" value="2"/>
</dbReference>
<gene>
    <name evidence="4" type="ORF">H5993_01950</name>
</gene>
<feature type="domain" description="Helix-hairpin-helix DNA-binding motif class 1" evidence="3">
    <location>
        <begin position="162"/>
        <end position="181"/>
    </location>
</feature>
<name>A0ABS2EN81_9LACO</name>
<dbReference type="EMBL" id="JACJJQ010000006">
    <property type="protein sequence ID" value="MBM6753531.1"/>
    <property type="molecule type" value="Genomic_DNA"/>
</dbReference>
<feature type="transmembrane region" description="Helical" evidence="2">
    <location>
        <begin position="18"/>
        <end position="34"/>
    </location>
</feature>
<keyword evidence="2" id="KW-0812">Transmembrane</keyword>
<comment type="caution">
    <text evidence="4">The sequence shown here is derived from an EMBL/GenBank/DDBJ whole genome shotgun (WGS) entry which is preliminary data.</text>
</comment>
<dbReference type="RefSeq" id="WP_204776018.1">
    <property type="nucleotide sequence ID" value="NZ_JACJJQ010000006.1"/>
</dbReference>
<feature type="compositionally biased region" description="Low complexity" evidence="1">
    <location>
        <begin position="137"/>
        <end position="150"/>
    </location>
</feature>
<feature type="region of interest" description="Disordered" evidence="1">
    <location>
        <begin position="134"/>
        <end position="157"/>
    </location>
</feature>
<evidence type="ECO:0000313" key="4">
    <source>
        <dbReference type="EMBL" id="MBM6753531.1"/>
    </source>
</evidence>
<keyword evidence="2" id="KW-1133">Transmembrane helix</keyword>
<keyword evidence="2" id="KW-0472">Membrane</keyword>